<gene>
    <name evidence="2" type="ORF">C8D98_1985</name>
</gene>
<dbReference type="InterPro" id="IPR052535">
    <property type="entry name" value="Bacilysin_H2HPP_isomerase"/>
</dbReference>
<dbReference type="OrthoDB" id="9811153at2"/>
<dbReference type="InterPro" id="IPR013096">
    <property type="entry name" value="Cupin_2"/>
</dbReference>
<dbReference type="SUPFAM" id="SSF51182">
    <property type="entry name" value="RmlC-like cupins"/>
    <property type="match status" value="1"/>
</dbReference>
<dbReference type="InterPro" id="IPR014710">
    <property type="entry name" value="RmlC-like_jellyroll"/>
</dbReference>
<protein>
    <recommendedName>
        <fullName evidence="1">Cupin type-2 domain-containing protein</fullName>
    </recommendedName>
</protein>
<reference evidence="2 3" key="1">
    <citation type="submission" date="2019-03" db="EMBL/GenBank/DDBJ databases">
        <title>Genomic Encyclopedia of Type Strains, Phase IV (KMG-IV): sequencing the most valuable type-strain genomes for metagenomic binning, comparative biology and taxonomic classification.</title>
        <authorList>
            <person name="Goeker M."/>
        </authorList>
    </citation>
    <scope>NUCLEOTIDE SEQUENCE [LARGE SCALE GENOMIC DNA]</scope>
    <source>
        <strain evidence="2 3">DSM 24984</strain>
    </source>
</reference>
<feature type="domain" description="Cupin type-2" evidence="1">
    <location>
        <begin position="31"/>
        <end position="97"/>
    </location>
</feature>
<dbReference type="AlphaFoldDB" id="A0A4R1K6F7"/>
<dbReference type="PANTHER" id="PTHR40112">
    <property type="entry name" value="H2HPP ISOMERASE"/>
    <property type="match status" value="1"/>
</dbReference>
<comment type="caution">
    <text evidence="2">The sequence shown here is derived from an EMBL/GenBank/DDBJ whole genome shotgun (WGS) entry which is preliminary data.</text>
</comment>
<dbReference type="RefSeq" id="WP_132873977.1">
    <property type="nucleotide sequence ID" value="NZ_JAJUHT010000005.1"/>
</dbReference>
<dbReference type="EMBL" id="SMGG01000005">
    <property type="protein sequence ID" value="TCK59818.1"/>
    <property type="molecule type" value="Genomic_DNA"/>
</dbReference>
<evidence type="ECO:0000259" key="1">
    <source>
        <dbReference type="Pfam" id="PF07883"/>
    </source>
</evidence>
<dbReference type="PANTHER" id="PTHR40112:SF1">
    <property type="entry name" value="H2HPP ISOMERASE"/>
    <property type="match status" value="1"/>
</dbReference>
<keyword evidence="3" id="KW-1185">Reference proteome</keyword>
<proteinExistence type="predicted"/>
<dbReference type="InterPro" id="IPR011051">
    <property type="entry name" value="RmlC_Cupin_sf"/>
</dbReference>
<evidence type="ECO:0000313" key="2">
    <source>
        <dbReference type="EMBL" id="TCK59818.1"/>
    </source>
</evidence>
<sequence>MSFIDTEKLEKEMFKGAKARFVHSENMTLSLWRFEAGAELPAHSHPHEQMTKLLSGVFELTVGDEVKVMTLSDVAMIPSGVEHKGRAISDCEMLDVFYPVREDYR</sequence>
<dbReference type="Gene3D" id="2.60.120.10">
    <property type="entry name" value="Jelly Rolls"/>
    <property type="match status" value="1"/>
</dbReference>
<dbReference type="Pfam" id="PF07883">
    <property type="entry name" value="Cupin_2"/>
    <property type="match status" value="1"/>
</dbReference>
<organism evidence="2 3">
    <name type="scientific">Seleniivibrio woodruffii</name>
    <dbReference type="NCBI Taxonomy" id="1078050"/>
    <lineage>
        <taxon>Bacteria</taxon>
        <taxon>Pseudomonadati</taxon>
        <taxon>Deferribacterota</taxon>
        <taxon>Deferribacteres</taxon>
        <taxon>Deferribacterales</taxon>
        <taxon>Geovibrionaceae</taxon>
        <taxon>Seleniivibrio</taxon>
    </lineage>
</organism>
<dbReference type="Proteomes" id="UP000294614">
    <property type="component" value="Unassembled WGS sequence"/>
</dbReference>
<name>A0A4R1K6F7_9BACT</name>
<accession>A0A4R1K6F7</accession>
<evidence type="ECO:0000313" key="3">
    <source>
        <dbReference type="Proteomes" id="UP000294614"/>
    </source>
</evidence>
<dbReference type="CDD" id="cd02238">
    <property type="entry name" value="cupin_KdgF"/>
    <property type="match status" value="1"/>
</dbReference>